<dbReference type="InParanoid" id="Q029E5"/>
<evidence type="ECO:0000256" key="6">
    <source>
        <dbReference type="ARBA" id="ARBA00023237"/>
    </source>
</evidence>
<keyword evidence="5" id="KW-0472">Membrane</keyword>
<reference evidence="9" key="1">
    <citation type="submission" date="2006-10" db="EMBL/GenBank/DDBJ databases">
        <title>Complete sequence of Solibacter usitatus Ellin6076.</title>
        <authorList>
            <consortium name="US DOE Joint Genome Institute"/>
            <person name="Copeland A."/>
            <person name="Lucas S."/>
            <person name="Lapidus A."/>
            <person name="Barry K."/>
            <person name="Detter J.C."/>
            <person name="Glavina del Rio T."/>
            <person name="Hammon N."/>
            <person name="Israni S."/>
            <person name="Dalin E."/>
            <person name="Tice H."/>
            <person name="Pitluck S."/>
            <person name="Thompson L.S."/>
            <person name="Brettin T."/>
            <person name="Bruce D."/>
            <person name="Han C."/>
            <person name="Tapia R."/>
            <person name="Gilna P."/>
            <person name="Schmutz J."/>
            <person name="Larimer F."/>
            <person name="Land M."/>
            <person name="Hauser L."/>
            <person name="Kyrpides N."/>
            <person name="Mikhailova N."/>
            <person name="Janssen P.H."/>
            <person name="Kuske C.R."/>
            <person name="Richardson P."/>
        </authorList>
    </citation>
    <scope>NUCLEOTIDE SEQUENCE</scope>
    <source>
        <strain evidence="9">Ellin6076</strain>
    </source>
</reference>
<dbReference type="InterPro" id="IPR036942">
    <property type="entry name" value="Beta-barrel_TonB_sf"/>
</dbReference>
<protein>
    <recommendedName>
        <fullName evidence="8">TonB-dependent transporter Oar-like beta-barrel domain-containing protein</fullName>
    </recommendedName>
</protein>
<dbReference type="PANTHER" id="PTHR30069">
    <property type="entry name" value="TONB-DEPENDENT OUTER MEMBRANE RECEPTOR"/>
    <property type="match status" value="1"/>
</dbReference>
<dbReference type="Gene3D" id="2.40.170.20">
    <property type="entry name" value="TonB-dependent receptor, beta-barrel domain"/>
    <property type="match status" value="1"/>
</dbReference>
<dbReference type="GO" id="GO:0009279">
    <property type="term" value="C:cell outer membrane"/>
    <property type="evidence" value="ECO:0007669"/>
    <property type="project" value="UniProtKB-SubCell"/>
</dbReference>
<dbReference type="STRING" id="234267.Acid_1353"/>
<sequence precursor="true">MKTLGLTWLLLAGFALSAFSQVTTGRIEGAITDPQGSAVPGAQVKVTNNLTGQILDSVSDEKGLWSMPSLSTSTYTIAVSHPGFKSITIENVKVDAGVPATVNAKLEVGSVSETVEVMGGAEVLQTQTATVTSTLVGRQLHDLPFTSRNLTELIVTQPGSATPGVPRSTSVYGLPQSAMNVTLDGINIQDNSNKSSDGFFNAIFPRADAIEEMTVSSAAAGADSNAEGAMQVKMVTRSGSNSYHGGLFEQHRNQDLNANAYFNNLNGTAPRDHLVFNQFGGLIGGPIKRNKLFFFGHFEAFQLPQTYTEPTGTVLTPEALAGNFRYRDSGGVVRSVNLLQLAGANGFTSTVDPSIGKSLAQIASLTGDAPGLKSRIATNADYNRNNLDFQSKGGNYRRFPTTRLDYNVTEKHHIEFVYNYQTNIRRPDGVNIGTASPIFPGTGNVLGGTEFGNQGGIAFSAVAALRSTLTSKLVSEVRFGIVGGTVIFNNGINPGDFAQWSGYAPIFSSTNCNAGTAYVTCPYRTTGQTRRNTPLKQGNANLTYSMNAHLLNFGGSFTQVNAWTTSVNGTQIIPTVNFGVATGDPIITGATNIFTAANFPGANATDLQTNAPALYAMLTGRVSAVNRSVILDDQTKTYGAFPPVVKNQQREFGLYFQDSWRLHPRLTFNYGVRWDRQNPPVNLNGVYTRPGYAGVWGVSGVGNLFKPGTLTGQVPVFNATAAGEAGYATHNKQFSPSVGLAWQVPSATGPLGWIFGKGSVIRAGYAINTIREDASTLALWGGNQGRTITLNVDPTNFPAQFGAPGSVLFRNPLPSRVAPTTPSFPLAVAAGNSVSDFSPNLKTGYVQSWDIGIQRELTRDTVIEIRYVGNHGTDLWRQINLNEINTIENGFTNEFKLAQQNLALARGCSASDPVCMSVNRSKSNQYFGLPGQAPLPMIFTALAANNDATSALQIEQGQAGALANAIATNTTRMARLTAAGLPVNLFQVNPTLVSGAANLEVNGGNTNYNGLQVEVRRRMSKGLLFQGSYVWSHSISNEQSQGIAGSFVTMHDVGYDKGPSPYDIRQAVKMNWVYELPFGPGKRYFGHSGSPIVRKALEGWQLASVTRLQSGSPIRLTSGRLTMNQNDSGVILHNLTVSQLQSMMQIRKVTLAATANSGPIGAVFYLPQALLDNTNAAFEVNGKTLANLDKNAPYIGPADQPGQMGERVFLYGPMQQKWDFSLGKKTNIGEHANIEFRMQALNAFNLTNFLLFVPGSGITTTLGANGTGFGQTSGAYRDLSNTNDPGGRIIEFSLRLNF</sequence>
<dbReference type="Gene3D" id="2.60.40.1120">
    <property type="entry name" value="Carboxypeptidase-like, regulatory domain"/>
    <property type="match status" value="1"/>
</dbReference>
<dbReference type="SUPFAM" id="SSF56935">
    <property type="entry name" value="Porins"/>
    <property type="match status" value="1"/>
</dbReference>
<dbReference type="KEGG" id="sus:Acid_1353"/>
<evidence type="ECO:0000256" key="3">
    <source>
        <dbReference type="ARBA" id="ARBA00022452"/>
    </source>
</evidence>
<comment type="subcellular location">
    <subcellularLocation>
        <location evidence="1">Cell outer membrane</location>
        <topology evidence="1">Multi-pass membrane protein</topology>
    </subcellularLocation>
</comment>
<gene>
    <name evidence="9" type="ordered locus">Acid_1353</name>
</gene>
<organism evidence="9">
    <name type="scientific">Solibacter usitatus (strain Ellin6076)</name>
    <dbReference type="NCBI Taxonomy" id="234267"/>
    <lineage>
        <taxon>Bacteria</taxon>
        <taxon>Pseudomonadati</taxon>
        <taxon>Acidobacteriota</taxon>
        <taxon>Terriglobia</taxon>
        <taxon>Bryobacterales</taxon>
        <taxon>Solibacteraceae</taxon>
        <taxon>Candidatus Solibacter</taxon>
    </lineage>
</organism>
<dbReference type="InterPro" id="IPR039426">
    <property type="entry name" value="TonB-dep_rcpt-like"/>
</dbReference>
<dbReference type="GO" id="GO:0044718">
    <property type="term" value="P:siderophore transmembrane transport"/>
    <property type="evidence" value="ECO:0007669"/>
    <property type="project" value="TreeGrafter"/>
</dbReference>
<dbReference type="InterPro" id="IPR057601">
    <property type="entry name" value="Oar-like_b-barrel"/>
</dbReference>
<keyword evidence="4" id="KW-0812">Transmembrane</keyword>
<evidence type="ECO:0000256" key="5">
    <source>
        <dbReference type="ARBA" id="ARBA00023136"/>
    </source>
</evidence>
<dbReference type="GO" id="GO:0015344">
    <property type="term" value="F:siderophore uptake transmembrane transporter activity"/>
    <property type="evidence" value="ECO:0007669"/>
    <property type="project" value="TreeGrafter"/>
</dbReference>
<dbReference type="EMBL" id="CP000473">
    <property type="protein sequence ID" value="ABJ82346.1"/>
    <property type="molecule type" value="Genomic_DNA"/>
</dbReference>
<dbReference type="HOGENOM" id="CLU_006298_0_0_0"/>
<evidence type="ECO:0000313" key="9">
    <source>
        <dbReference type="EMBL" id="ABJ82346.1"/>
    </source>
</evidence>
<keyword evidence="6" id="KW-0998">Cell outer membrane</keyword>
<evidence type="ECO:0000259" key="8">
    <source>
        <dbReference type="Pfam" id="PF25183"/>
    </source>
</evidence>
<evidence type="ECO:0000256" key="1">
    <source>
        <dbReference type="ARBA" id="ARBA00004571"/>
    </source>
</evidence>
<feature type="chain" id="PRO_5004163937" description="TonB-dependent transporter Oar-like beta-barrel domain-containing protein" evidence="7">
    <location>
        <begin position="21"/>
        <end position="1298"/>
    </location>
</feature>
<dbReference type="SUPFAM" id="SSF49464">
    <property type="entry name" value="Carboxypeptidase regulatory domain-like"/>
    <property type="match status" value="1"/>
</dbReference>
<evidence type="ECO:0000256" key="7">
    <source>
        <dbReference type="SAM" id="SignalP"/>
    </source>
</evidence>
<keyword evidence="2" id="KW-0813">Transport</keyword>
<accession>Q029E5</accession>
<evidence type="ECO:0000256" key="2">
    <source>
        <dbReference type="ARBA" id="ARBA00022448"/>
    </source>
</evidence>
<feature type="signal peptide" evidence="7">
    <location>
        <begin position="1"/>
        <end position="20"/>
    </location>
</feature>
<proteinExistence type="predicted"/>
<keyword evidence="7" id="KW-0732">Signal</keyword>
<feature type="domain" description="TonB-dependent transporter Oar-like beta-barrel" evidence="8">
    <location>
        <begin position="235"/>
        <end position="1276"/>
    </location>
</feature>
<dbReference type="InterPro" id="IPR008969">
    <property type="entry name" value="CarboxyPept-like_regulatory"/>
</dbReference>
<keyword evidence="3" id="KW-1134">Transmembrane beta strand</keyword>
<dbReference type="Pfam" id="PF13620">
    <property type="entry name" value="CarboxypepD_reg"/>
    <property type="match status" value="1"/>
</dbReference>
<evidence type="ECO:0000256" key="4">
    <source>
        <dbReference type="ARBA" id="ARBA00022692"/>
    </source>
</evidence>
<dbReference type="eggNOG" id="COG4771">
    <property type="taxonomic scope" value="Bacteria"/>
</dbReference>
<dbReference type="PANTHER" id="PTHR30069:SF46">
    <property type="entry name" value="OAR PROTEIN"/>
    <property type="match status" value="1"/>
</dbReference>
<name>Q029E5_SOLUE</name>
<dbReference type="Pfam" id="PF25183">
    <property type="entry name" value="OMP_b-brl_4"/>
    <property type="match status" value="1"/>
</dbReference>
<dbReference type="OrthoDB" id="1122665at2"/>